<dbReference type="Proteomes" id="UP000295301">
    <property type="component" value="Unassembled WGS sequence"/>
</dbReference>
<dbReference type="RefSeq" id="WP_133357891.1">
    <property type="nucleotide sequence ID" value="NZ_SMUV01000031.1"/>
</dbReference>
<keyword evidence="3" id="KW-1185">Reference proteome</keyword>
<feature type="signal peptide" evidence="1">
    <location>
        <begin position="1"/>
        <end position="25"/>
    </location>
</feature>
<name>A0A4R5VIP8_9RHOB</name>
<feature type="chain" id="PRO_5020391813" evidence="1">
    <location>
        <begin position="26"/>
        <end position="102"/>
    </location>
</feature>
<protein>
    <submittedName>
        <fullName evidence="2">Uncharacterized protein</fullName>
    </submittedName>
</protein>
<dbReference type="AlphaFoldDB" id="A0A4R5VIP8"/>
<proteinExistence type="predicted"/>
<comment type="caution">
    <text evidence="2">The sequence shown here is derived from an EMBL/GenBank/DDBJ whole genome shotgun (WGS) entry which is preliminary data.</text>
</comment>
<dbReference type="EMBL" id="SMUV01000031">
    <property type="protein sequence ID" value="TDK52975.1"/>
    <property type="molecule type" value="Genomic_DNA"/>
</dbReference>
<accession>A0A4R5VIP8</accession>
<sequence length="102" mass="10685">MKSLAVIIIAVVIGLFALWSAPAQAHGMHMDPTADVVAQDSEAARQGPAERCDAGHSCHAQVLPLVLAELAHYPAFLAVQHPLKARPGRSLSLAADPPPPRA</sequence>
<evidence type="ECO:0000313" key="2">
    <source>
        <dbReference type="EMBL" id="TDK52975.1"/>
    </source>
</evidence>
<organism evidence="2 3">
    <name type="scientific">Antarcticimicrobium luteum</name>
    <dbReference type="NCBI Taxonomy" id="2547397"/>
    <lineage>
        <taxon>Bacteria</taxon>
        <taxon>Pseudomonadati</taxon>
        <taxon>Pseudomonadota</taxon>
        <taxon>Alphaproteobacteria</taxon>
        <taxon>Rhodobacterales</taxon>
        <taxon>Paracoccaceae</taxon>
        <taxon>Antarcticimicrobium</taxon>
    </lineage>
</organism>
<reference evidence="2 3" key="1">
    <citation type="submission" date="2019-03" db="EMBL/GenBank/DDBJ databases">
        <title>Ruegeria lutea sp. nov., a novel strain, isolated from marine sediment, the Masan Bay, South Korea.</title>
        <authorList>
            <person name="Kim J."/>
            <person name="Kim D.-Y."/>
            <person name="Lee S.-S."/>
        </authorList>
    </citation>
    <scope>NUCLEOTIDE SEQUENCE [LARGE SCALE GENOMIC DNA]</scope>
    <source>
        <strain evidence="2 3">318-1</strain>
    </source>
</reference>
<keyword evidence="1" id="KW-0732">Signal</keyword>
<evidence type="ECO:0000256" key="1">
    <source>
        <dbReference type="SAM" id="SignalP"/>
    </source>
</evidence>
<gene>
    <name evidence="2" type="ORF">E1832_00945</name>
</gene>
<evidence type="ECO:0000313" key="3">
    <source>
        <dbReference type="Proteomes" id="UP000295301"/>
    </source>
</evidence>